<gene>
    <name evidence="2" type="ORF">CK820_G0004126</name>
</gene>
<comment type="caution">
    <text evidence="2">The sequence shown here is derived from an EMBL/GenBank/DDBJ whole genome shotgun (WGS) entry which is preliminary data.</text>
</comment>
<proteinExistence type="predicted"/>
<reference evidence="2 3" key="1">
    <citation type="submission" date="2017-12" db="EMBL/GenBank/DDBJ databases">
        <title>High-resolution comparative analysis of great ape genomes.</title>
        <authorList>
            <person name="Pollen A."/>
            <person name="Hastie A."/>
            <person name="Hormozdiari F."/>
            <person name="Dougherty M."/>
            <person name="Liu R."/>
            <person name="Chaisson M."/>
            <person name="Hoppe E."/>
            <person name="Hill C."/>
            <person name="Pang A."/>
            <person name="Hillier L."/>
            <person name="Baker C."/>
            <person name="Armstrong J."/>
            <person name="Shendure J."/>
            <person name="Paten B."/>
            <person name="Wilson R."/>
            <person name="Chao H."/>
            <person name="Schneider V."/>
            <person name="Ventura M."/>
            <person name="Kronenberg Z."/>
            <person name="Murali S."/>
            <person name="Gordon D."/>
            <person name="Cantsilieris S."/>
            <person name="Munson K."/>
            <person name="Nelson B."/>
            <person name="Raja A."/>
            <person name="Underwood J."/>
            <person name="Diekhans M."/>
            <person name="Fiddes I."/>
            <person name="Haussler D."/>
            <person name="Eichler E."/>
        </authorList>
    </citation>
    <scope>NUCLEOTIDE SEQUENCE [LARGE SCALE GENOMIC DNA]</scope>
    <source>
        <strain evidence="2">Yerkes chimp pedigree #C0471</strain>
    </source>
</reference>
<dbReference type="EMBL" id="NBAG03000216">
    <property type="protein sequence ID" value="PNI82018.1"/>
    <property type="molecule type" value="Genomic_DNA"/>
</dbReference>
<protein>
    <submittedName>
        <fullName evidence="2">SLF2 isoform 5</fullName>
    </submittedName>
</protein>
<evidence type="ECO:0000313" key="2">
    <source>
        <dbReference type="EMBL" id="PNI82018.1"/>
    </source>
</evidence>
<sequence>MTRRCMPARPGFPSSPAPGSSPPRCHLRPGSTAHAAAGKRTESPGDRYRAEGLRRGRVAGARV</sequence>
<feature type="region of interest" description="Disordered" evidence="1">
    <location>
        <begin position="1"/>
        <end position="63"/>
    </location>
</feature>
<evidence type="ECO:0000256" key="1">
    <source>
        <dbReference type="SAM" id="MobiDB-lite"/>
    </source>
</evidence>
<dbReference type="AlphaFoldDB" id="A0A2J8PDC4"/>
<name>A0A2J8PDC4_PANTR</name>
<evidence type="ECO:0000313" key="3">
    <source>
        <dbReference type="Proteomes" id="UP000236370"/>
    </source>
</evidence>
<dbReference type="Proteomes" id="UP000236370">
    <property type="component" value="Unassembled WGS sequence"/>
</dbReference>
<accession>A0A2J8PDC4</accession>
<feature type="compositionally biased region" description="Basic and acidic residues" evidence="1">
    <location>
        <begin position="39"/>
        <end position="54"/>
    </location>
</feature>
<organism evidence="2 3">
    <name type="scientific">Pan troglodytes</name>
    <name type="common">Chimpanzee</name>
    <dbReference type="NCBI Taxonomy" id="9598"/>
    <lineage>
        <taxon>Eukaryota</taxon>
        <taxon>Metazoa</taxon>
        <taxon>Chordata</taxon>
        <taxon>Craniata</taxon>
        <taxon>Vertebrata</taxon>
        <taxon>Euteleostomi</taxon>
        <taxon>Mammalia</taxon>
        <taxon>Eutheria</taxon>
        <taxon>Euarchontoglires</taxon>
        <taxon>Primates</taxon>
        <taxon>Haplorrhini</taxon>
        <taxon>Catarrhini</taxon>
        <taxon>Hominidae</taxon>
        <taxon>Pan</taxon>
    </lineage>
</organism>